<name>A0ABR7ED77_9FIRM</name>
<dbReference type="InterPro" id="IPR038071">
    <property type="entry name" value="UROD/MetE-like_sf"/>
</dbReference>
<gene>
    <name evidence="1" type="ORF">H8S18_05290</name>
</gene>
<dbReference type="Gene3D" id="3.20.20.210">
    <property type="match status" value="1"/>
</dbReference>
<reference evidence="1 2" key="1">
    <citation type="submission" date="2020-08" db="EMBL/GenBank/DDBJ databases">
        <title>Genome public.</title>
        <authorList>
            <person name="Liu C."/>
            <person name="Sun Q."/>
        </authorList>
    </citation>
    <scope>NUCLEOTIDE SEQUENCE [LARGE SCALE GENOMIC DNA]</scope>
    <source>
        <strain evidence="1 2">NSJ-35</strain>
    </source>
</reference>
<proteinExistence type="predicted"/>
<dbReference type="Proteomes" id="UP000606889">
    <property type="component" value="Unassembled WGS sequence"/>
</dbReference>
<evidence type="ECO:0000313" key="2">
    <source>
        <dbReference type="Proteomes" id="UP000606889"/>
    </source>
</evidence>
<keyword evidence="2" id="KW-1185">Reference proteome</keyword>
<organism evidence="1 2">
    <name type="scientific">Christensenella tenuis</name>
    <dbReference type="NCBI Taxonomy" id="2763033"/>
    <lineage>
        <taxon>Bacteria</taxon>
        <taxon>Bacillati</taxon>
        <taxon>Bacillota</taxon>
        <taxon>Clostridia</taxon>
        <taxon>Christensenellales</taxon>
        <taxon>Christensenellaceae</taxon>
        <taxon>Christensenella</taxon>
    </lineage>
</organism>
<dbReference type="EMBL" id="JACOON010000002">
    <property type="protein sequence ID" value="MBC5647741.1"/>
    <property type="molecule type" value="Genomic_DNA"/>
</dbReference>
<sequence>MELLNRIDPATQQTAAGFPDIKTMQSALCFTAAEKERLRSLAGKVAEIAALPVQREKAELWTRHNDLETSQPLVFIDPENGWNECIPASGLSCADPLARVWEMYFLKQIYWFEVMRDDKVIDHFFDVPYSYETTGWGVDLKKEGGEQGGAYKVVQVVGSYETDFPKLHFPEVIIDEKESEKLLALAESTFGDLLHVRRKATWWWTLGMTWDYINLRGLEDFMCDFLLEPEWVHRMMEFLCSGLLSRLEGLQEKNLLPLNTENTYVGSGGFGFTKELPAERKHVTARDMWGFVESQETTAISPELYGEFIFPYHKKIAERFGLMCYGCCEPFDPRWEYVKQLPRLRRVSCSPWADWEKIPELLGKRYVASVKPNPNVLAFPVMEEEAARRDVRRALHATKGCIPEIIMKDNNTLGGNPGNAARWVQIVREEIGRL</sequence>
<dbReference type="RefSeq" id="WP_186857258.1">
    <property type="nucleotide sequence ID" value="NZ_JACOON010000002.1"/>
</dbReference>
<evidence type="ECO:0000313" key="1">
    <source>
        <dbReference type="EMBL" id="MBC5647741.1"/>
    </source>
</evidence>
<protein>
    <recommendedName>
        <fullName evidence="3">Uroporphyrinogen decarboxylase (URO-D) domain-containing protein</fullName>
    </recommendedName>
</protein>
<comment type="caution">
    <text evidence="1">The sequence shown here is derived from an EMBL/GenBank/DDBJ whole genome shotgun (WGS) entry which is preliminary data.</text>
</comment>
<accession>A0ABR7ED77</accession>
<evidence type="ECO:0008006" key="3">
    <source>
        <dbReference type="Google" id="ProtNLM"/>
    </source>
</evidence>